<evidence type="ECO:0000313" key="2">
    <source>
        <dbReference type="Proteomes" id="UP000294650"/>
    </source>
</evidence>
<dbReference type="PANTHER" id="PTHR30531:SF12">
    <property type="entry name" value="FLAGELLAR BIOSYNTHETIC PROTEIN FLHB"/>
    <property type="match status" value="1"/>
</dbReference>
<organism evidence="1 2">
    <name type="scientific">Melghiribacillus thermohalophilus</name>
    <dbReference type="NCBI Taxonomy" id="1324956"/>
    <lineage>
        <taxon>Bacteria</taxon>
        <taxon>Bacillati</taxon>
        <taxon>Bacillota</taxon>
        <taxon>Bacilli</taxon>
        <taxon>Bacillales</taxon>
        <taxon>Bacillaceae</taxon>
        <taxon>Melghiribacillus</taxon>
    </lineage>
</organism>
<dbReference type="GO" id="GO:0005886">
    <property type="term" value="C:plasma membrane"/>
    <property type="evidence" value="ECO:0007669"/>
    <property type="project" value="TreeGrafter"/>
</dbReference>
<dbReference type="SUPFAM" id="SSF160544">
    <property type="entry name" value="EscU C-terminal domain-like"/>
    <property type="match status" value="1"/>
</dbReference>
<comment type="caution">
    <text evidence="1">The sequence shown here is derived from an EMBL/GenBank/DDBJ whole genome shotgun (WGS) entry which is preliminary data.</text>
</comment>
<keyword evidence="1" id="KW-0969">Cilium</keyword>
<keyword evidence="1" id="KW-0966">Cell projection</keyword>
<dbReference type="Proteomes" id="UP000294650">
    <property type="component" value="Unassembled WGS sequence"/>
</dbReference>
<dbReference type="InterPro" id="IPR006135">
    <property type="entry name" value="T3SS_substrate_exporter"/>
</dbReference>
<dbReference type="RefSeq" id="WP_132370130.1">
    <property type="nucleotide sequence ID" value="NZ_SMAN01000001.1"/>
</dbReference>
<keyword evidence="1" id="KW-0282">Flagellum</keyword>
<reference evidence="1 2" key="1">
    <citation type="submission" date="2019-03" db="EMBL/GenBank/DDBJ databases">
        <title>Genomic Encyclopedia of Type Strains, Phase IV (KMG-IV): sequencing the most valuable type-strain genomes for metagenomic binning, comparative biology and taxonomic classification.</title>
        <authorList>
            <person name="Goeker M."/>
        </authorList>
    </citation>
    <scope>NUCLEOTIDE SEQUENCE [LARGE SCALE GENOMIC DNA]</scope>
    <source>
        <strain evidence="1 2">DSM 25894</strain>
    </source>
</reference>
<dbReference type="Gene3D" id="3.40.1690.10">
    <property type="entry name" value="secretion proteins EscU"/>
    <property type="match status" value="1"/>
</dbReference>
<keyword evidence="2" id="KW-1185">Reference proteome</keyword>
<dbReference type="GO" id="GO:0009306">
    <property type="term" value="P:protein secretion"/>
    <property type="evidence" value="ECO:0007669"/>
    <property type="project" value="InterPro"/>
</dbReference>
<gene>
    <name evidence="1" type="ORF">EDD68_101141</name>
</gene>
<sequence length="95" mass="10878">MKRGKHVRKEAIALRYDEKKDSAPRVVAKGKGKVAETILEKAEKHGVPVKEDSALTELLGELDFNQTIPEDLYQAVAEVFAFIYNMDREFEKRKD</sequence>
<accession>A0A4R3NH43</accession>
<dbReference type="PANTHER" id="PTHR30531">
    <property type="entry name" value="FLAGELLAR BIOSYNTHETIC PROTEIN FLHB"/>
    <property type="match status" value="1"/>
</dbReference>
<dbReference type="AlphaFoldDB" id="A0A4R3NH43"/>
<name>A0A4R3NH43_9BACI</name>
<evidence type="ECO:0000313" key="1">
    <source>
        <dbReference type="EMBL" id="TCT26788.1"/>
    </source>
</evidence>
<proteinExistence type="predicted"/>
<protein>
    <submittedName>
        <fullName evidence="1">Flagellar biosynthesis protein</fullName>
    </submittedName>
</protein>
<dbReference type="InterPro" id="IPR029025">
    <property type="entry name" value="T3SS_substrate_exporter_C"/>
</dbReference>
<dbReference type="EMBL" id="SMAN01000001">
    <property type="protein sequence ID" value="TCT26788.1"/>
    <property type="molecule type" value="Genomic_DNA"/>
</dbReference>
<dbReference type="OrthoDB" id="5244399at2"/>
<dbReference type="Pfam" id="PF01312">
    <property type="entry name" value="Bac_export_2"/>
    <property type="match status" value="1"/>
</dbReference>